<accession>A0ABX0SG36</accession>
<evidence type="ECO:0000313" key="1">
    <source>
        <dbReference type="EMBL" id="NIH57294.1"/>
    </source>
</evidence>
<reference evidence="1 2" key="1">
    <citation type="submission" date="2020-02" db="EMBL/GenBank/DDBJ databases">
        <title>Sequencing the genomes of 1000 actinobacteria strains.</title>
        <authorList>
            <person name="Klenk H.-P."/>
        </authorList>
    </citation>
    <scope>NUCLEOTIDE SEQUENCE [LARGE SCALE GENOMIC DNA]</scope>
    <source>
        <strain evidence="1 2">DSM 19609</strain>
    </source>
</reference>
<evidence type="ECO:0000313" key="2">
    <source>
        <dbReference type="Proteomes" id="UP000749311"/>
    </source>
</evidence>
<name>A0ABX0SG36_9ACTN</name>
<proteinExistence type="predicted"/>
<dbReference type="EMBL" id="JAAMOZ010000001">
    <property type="protein sequence ID" value="NIH57294.1"/>
    <property type="molecule type" value="Genomic_DNA"/>
</dbReference>
<sequence length="107" mass="12090">MRCSLRGCGRAAFNRGLCHTHWNKVRDQRYTTAQLLEDAAWLCGTDDPDRVANRLGYQTFESLRGTLNRFGATTLAQAIYWQVPLPIYTDDAGNCHAVWQERGEVAA</sequence>
<dbReference type="Proteomes" id="UP000749311">
    <property type="component" value="Unassembled WGS sequence"/>
</dbReference>
<dbReference type="RefSeq" id="WP_167166870.1">
    <property type="nucleotide sequence ID" value="NZ_BAAAOO010000010.1"/>
</dbReference>
<comment type="caution">
    <text evidence="1">The sequence shown here is derived from an EMBL/GenBank/DDBJ whole genome shotgun (WGS) entry which is preliminary data.</text>
</comment>
<organism evidence="1 2">
    <name type="scientific">Brooklawnia cerclae</name>
    <dbReference type="NCBI Taxonomy" id="349934"/>
    <lineage>
        <taxon>Bacteria</taxon>
        <taxon>Bacillati</taxon>
        <taxon>Actinomycetota</taxon>
        <taxon>Actinomycetes</taxon>
        <taxon>Propionibacteriales</taxon>
        <taxon>Propionibacteriaceae</taxon>
        <taxon>Brooklawnia</taxon>
    </lineage>
</organism>
<protein>
    <submittedName>
        <fullName evidence="1">Uncharacterized protein</fullName>
    </submittedName>
</protein>
<keyword evidence="2" id="KW-1185">Reference proteome</keyword>
<gene>
    <name evidence="1" type="ORF">FB473_001939</name>
</gene>